<accession>A0A9W9ICU9</accession>
<reference evidence="2" key="1">
    <citation type="submission" date="2022-11" db="EMBL/GenBank/DDBJ databases">
        <authorList>
            <person name="Petersen C."/>
        </authorList>
    </citation>
    <scope>NUCLEOTIDE SEQUENCE</scope>
    <source>
        <strain evidence="2">IBT 21917</strain>
    </source>
</reference>
<evidence type="ECO:0000313" key="3">
    <source>
        <dbReference type="Proteomes" id="UP001146351"/>
    </source>
</evidence>
<evidence type="ECO:0000256" key="1">
    <source>
        <dbReference type="SAM" id="MobiDB-lite"/>
    </source>
</evidence>
<protein>
    <submittedName>
        <fullName evidence="2">Uncharacterized protein</fullName>
    </submittedName>
</protein>
<feature type="compositionally biased region" description="Basic and acidic residues" evidence="1">
    <location>
        <begin position="1"/>
        <end position="25"/>
    </location>
</feature>
<feature type="compositionally biased region" description="Polar residues" evidence="1">
    <location>
        <begin position="27"/>
        <end position="36"/>
    </location>
</feature>
<gene>
    <name evidence="2" type="ORF">N7492_005649</name>
</gene>
<sequence>MDSRTLDASGRDSSDIQDRRSDGRSSHPLSNETCHSNVKQAIASAMQELRQLRLDEQLARPVRYEPQNKLHRPDPDIAKTFKESVNQKLETRRLSASDWLRFATWWLLKARNSLANCSRHHHVNARGSFGQPSDSKMTSLQAYTDLLKASYILYDIVLEDESSPALSTDENRKSIADLAEGINEEFSQYLPVDIPEPLVLQSRNLELWEPLQPEEAAGMETVLLSDLQNARWIAVNQGDAGDETERVLYRAFVNAGIGSKKFRLRTKGAPYILLLATRDGDSEPKIILCNQSGSLCLQRDFTPDDLEPLIYSSNANSTGFSTSQTIEPVSFDFGSTKVSISFQFDADLQNFVNIPKTYFDAVRQRQPIDAKDLTENLIFRSSVEIFEQVKTPNMQSLNPPRVVKSCDVRILERSYGETWQTIRRIVISSSVAEKTPRCIEFFMPLSRVQLHREDTSRHVLVQWSDTSQEETGKTDGSYNALYSYVYDEKAPNIGTSLHFRTQQGAEDFERALLEMTFQPNFAWSEPRSSGHIYDVVNTGVDHKQYRAVVLFQAHSLWRFSEVYYVYRDTDYAYEHSGFKVRFPRMYYADYISTHVDQLYQADAPVSFSHSEKKSREVSIEFSDESTAHAFLSALSPLWELRYSRRIQSLSSKSKLPFGSKKSGEGGAELQAWRRGKSFQLAARWDDGIPNKWFTMAVASDCTGLSKEGLRLSLPRLSYSRGVNLDMMNIMAHSPKATNQSVRTGPISILFHNHQGSVYLYLNMGLFMADR</sequence>
<dbReference type="EMBL" id="JAPQKO010000003">
    <property type="protein sequence ID" value="KAJ5173056.1"/>
    <property type="molecule type" value="Genomic_DNA"/>
</dbReference>
<dbReference type="AlphaFoldDB" id="A0A9W9ICU9"/>
<feature type="region of interest" description="Disordered" evidence="1">
    <location>
        <begin position="1"/>
        <end position="36"/>
    </location>
</feature>
<proteinExistence type="predicted"/>
<name>A0A9W9ICU9_9EURO</name>
<keyword evidence="3" id="KW-1185">Reference proteome</keyword>
<organism evidence="2 3">
    <name type="scientific">Penicillium capsulatum</name>
    <dbReference type="NCBI Taxonomy" id="69766"/>
    <lineage>
        <taxon>Eukaryota</taxon>
        <taxon>Fungi</taxon>
        <taxon>Dikarya</taxon>
        <taxon>Ascomycota</taxon>
        <taxon>Pezizomycotina</taxon>
        <taxon>Eurotiomycetes</taxon>
        <taxon>Eurotiomycetidae</taxon>
        <taxon>Eurotiales</taxon>
        <taxon>Aspergillaceae</taxon>
        <taxon>Penicillium</taxon>
    </lineage>
</organism>
<comment type="caution">
    <text evidence="2">The sequence shown here is derived from an EMBL/GenBank/DDBJ whole genome shotgun (WGS) entry which is preliminary data.</text>
</comment>
<dbReference type="OrthoDB" id="3045089at2759"/>
<dbReference type="Proteomes" id="UP001146351">
    <property type="component" value="Unassembled WGS sequence"/>
</dbReference>
<evidence type="ECO:0000313" key="2">
    <source>
        <dbReference type="EMBL" id="KAJ5173056.1"/>
    </source>
</evidence>
<reference evidence="2" key="2">
    <citation type="journal article" date="2023" name="IMA Fungus">
        <title>Comparative genomic study of the Penicillium genus elucidates a diverse pangenome and 15 lateral gene transfer events.</title>
        <authorList>
            <person name="Petersen C."/>
            <person name="Sorensen T."/>
            <person name="Nielsen M.R."/>
            <person name="Sondergaard T.E."/>
            <person name="Sorensen J.L."/>
            <person name="Fitzpatrick D.A."/>
            <person name="Frisvad J.C."/>
            <person name="Nielsen K.L."/>
        </authorList>
    </citation>
    <scope>NUCLEOTIDE SEQUENCE</scope>
    <source>
        <strain evidence="2">IBT 21917</strain>
    </source>
</reference>